<accession>A0A813Y1W8</accession>
<comment type="caution">
    <text evidence="2">The sequence shown here is derived from an EMBL/GenBank/DDBJ whole genome shotgun (WGS) entry which is preliminary data.</text>
</comment>
<evidence type="ECO:0000313" key="2">
    <source>
        <dbReference type="EMBL" id="CAF0879462.1"/>
    </source>
</evidence>
<protein>
    <submittedName>
        <fullName evidence="2">Uncharacterized protein</fullName>
    </submittedName>
</protein>
<feature type="region of interest" description="Disordered" evidence="1">
    <location>
        <begin position="230"/>
        <end position="283"/>
    </location>
</feature>
<dbReference type="AlphaFoldDB" id="A0A813Y1W8"/>
<dbReference type="EMBL" id="CAJNOM010000037">
    <property type="protein sequence ID" value="CAF0879462.1"/>
    <property type="molecule type" value="Genomic_DNA"/>
</dbReference>
<name>A0A813Y1W8_9BILA</name>
<gene>
    <name evidence="2" type="ORF">QVE165_LOCUS8332</name>
</gene>
<organism evidence="2 3">
    <name type="scientific">Adineta steineri</name>
    <dbReference type="NCBI Taxonomy" id="433720"/>
    <lineage>
        <taxon>Eukaryota</taxon>
        <taxon>Metazoa</taxon>
        <taxon>Spiralia</taxon>
        <taxon>Gnathifera</taxon>
        <taxon>Rotifera</taxon>
        <taxon>Eurotatoria</taxon>
        <taxon>Bdelloidea</taxon>
        <taxon>Adinetida</taxon>
        <taxon>Adinetidae</taxon>
        <taxon>Adineta</taxon>
    </lineage>
</organism>
<feature type="compositionally biased region" description="Low complexity" evidence="1">
    <location>
        <begin position="238"/>
        <end position="251"/>
    </location>
</feature>
<evidence type="ECO:0000313" key="3">
    <source>
        <dbReference type="Proteomes" id="UP000663832"/>
    </source>
</evidence>
<keyword evidence="3" id="KW-1185">Reference proteome</keyword>
<proteinExistence type="predicted"/>
<reference evidence="2" key="1">
    <citation type="submission" date="2021-02" db="EMBL/GenBank/DDBJ databases">
        <authorList>
            <person name="Nowell W R."/>
        </authorList>
    </citation>
    <scope>NUCLEOTIDE SEQUENCE</scope>
</reference>
<feature type="compositionally biased region" description="Basic and acidic residues" evidence="1">
    <location>
        <begin position="252"/>
        <end position="264"/>
    </location>
</feature>
<dbReference type="OrthoDB" id="10029574at2759"/>
<evidence type="ECO:0000256" key="1">
    <source>
        <dbReference type="SAM" id="MobiDB-lite"/>
    </source>
</evidence>
<sequence>MQNNTSLTANELRETSNVNHSVILSSCSEKNQSLKSWIGSIQRSSWGNLCDCIKHMVEYGCNMEHSLSWVQDILEGISLSPTRAQLNYIFNGYADLYKIVIYIICVTDNVPVNLEKDIRRYDGTSSESEQEKRCRNITFIMCKPETFSFAILYATDSDDKPQTCFARDDQRIFDHLRGLFEKLNQESKLTKNKIKVYILFIYSSFQISVMETELSIDNNDATLINTEEPHTTDNVNAHLSSSLSSSENDSSSDIHSKGSTDKLSVESGDDSTTSEKHEDHIIYNSQTNSHFNLYSTDEEPMTNSTTNIQNISSDMDAIIRDMRQELNSAEESPLQTTQIDCHQKNVDNTSVETNDCRMNLSVDLKERESITKNIIHHTKQHTIRKAKTKHVRSSNNNSISIPVILSDTTTKTASVVVSDVQSAMAPIIKYGPPNIRKQPNRYRRVRMLKDLLKKMCPLVQAGDKHRQRAYPEIELPTNADNNAELYVRVRAVTEGGHSHSYQCVAPEKLYVNISSMGNNNQQTYLQSNSENECVFLKTTDKERRERRKIIKVHLFKRLHYFLSTEKSTETENLRLCRLEYTLCEQSTSGEYQLVSQPSYTSIIELMDKEVTIDDTEVKPRQLCQLSGGEISVPLSTKCKKSDFYIECDGQELKSTQYKMEGKKLIIISPASKSNNELHLTILKKEYNEGISKNQMNTLYDDFIPYVVHGQCTHTCSSCN</sequence>
<dbReference type="Proteomes" id="UP000663832">
    <property type="component" value="Unassembled WGS sequence"/>
</dbReference>